<comment type="caution">
    <text evidence="7">The sequence shown here is derived from an EMBL/GenBank/DDBJ whole genome shotgun (WGS) entry which is preliminary data.</text>
</comment>
<feature type="transmembrane region" description="Helical" evidence="5">
    <location>
        <begin position="18"/>
        <end position="37"/>
    </location>
</feature>
<dbReference type="EMBL" id="JBAPLU010000005">
    <property type="protein sequence ID" value="MEI4271514.1"/>
    <property type="molecule type" value="Genomic_DNA"/>
</dbReference>
<name>A0ABU8DRN4_9ACTN</name>
<gene>
    <name evidence="7" type="ORF">TEK04_07240</name>
</gene>
<keyword evidence="3 5" id="KW-1133">Transmembrane helix</keyword>
<dbReference type="Proteomes" id="UP001361570">
    <property type="component" value="Unassembled WGS sequence"/>
</dbReference>
<evidence type="ECO:0000256" key="2">
    <source>
        <dbReference type="ARBA" id="ARBA00022692"/>
    </source>
</evidence>
<feature type="transmembrane region" description="Helical" evidence="5">
    <location>
        <begin position="162"/>
        <end position="187"/>
    </location>
</feature>
<accession>A0ABU8DRN4</accession>
<feature type="transmembrane region" description="Helical" evidence="5">
    <location>
        <begin position="422"/>
        <end position="442"/>
    </location>
</feature>
<evidence type="ECO:0000256" key="1">
    <source>
        <dbReference type="ARBA" id="ARBA00004141"/>
    </source>
</evidence>
<evidence type="ECO:0000313" key="7">
    <source>
        <dbReference type="EMBL" id="MEI4271514.1"/>
    </source>
</evidence>
<dbReference type="RefSeq" id="WP_336403652.1">
    <property type="nucleotide sequence ID" value="NZ_JBAPLU010000005.1"/>
</dbReference>
<evidence type="ECO:0000256" key="3">
    <source>
        <dbReference type="ARBA" id="ARBA00022989"/>
    </source>
</evidence>
<feature type="transmembrane region" description="Helical" evidence="5">
    <location>
        <begin position="356"/>
        <end position="381"/>
    </location>
</feature>
<feature type="transmembrane region" description="Helical" evidence="5">
    <location>
        <begin position="136"/>
        <end position="155"/>
    </location>
</feature>
<dbReference type="InterPro" id="IPR050367">
    <property type="entry name" value="APC_superfamily"/>
</dbReference>
<evidence type="ECO:0000256" key="4">
    <source>
        <dbReference type="ARBA" id="ARBA00023136"/>
    </source>
</evidence>
<evidence type="ECO:0000256" key="5">
    <source>
        <dbReference type="SAM" id="Phobius"/>
    </source>
</evidence>
<feature type="transmembrane region" description="Helical" evidence="5">
    <location>
        <begin position="251"/>
        <end position="270"/>
    </location>
</feature>
<comment type="subcellular location">
    <subcellularLocation>
        <location evidence="1">Membrane</location>
        <topology evidence="1">Multi-pass membrane protein</topology>
    </subcellularLocation>
</comment>
<evidence type="ECO:0000313" key="8">
    <source>
        <dbReference type="Proteomes" id="UP001361570"/>
    </source>
</evidence>
<feature type="domain" description="Amino acid permease/ SLC12A" evidence="6">
    <location>
        <begin position="44"/>
        <end position="419"/>
    </location>
</feature>
<keyword evidence="8" id="KW-1185">Reference proteome</keyword>
<organism evidence="7 8">
    <name type="scientific">Klenkia sesuvii</name>
    <dbReference type="NCBI Taxonomy" id="3103137"/>
    <lineage>
        <taxon>Bacteria</taxon>
        <taxon>Bacillati</taxon>
        <taxon>Actinomycetota</taxon>
        <taxon>Actinomycetes</taxon>
        <taxon>Geodermatophilales</taxon>
        <taxon>Geodermatophilaceae</taxon>
        <taxon>Klenkia</taxon>
    </lineage>
</organism>
<dbReference type="Pfam" id="PF00324">
    <property type="entry name" value="AA_permease"/>
    <property type="match status" value="1"/>
</dbReference>
<keyword evidence="4 5" id="KW-0472">Membrane</keyword>
<feature type="transmembrane region" description="Helical" evidence="5">
    <location>
        <begin position="217"/>
        <end position="239"/>
    </location>
</feature>
<feature type="transmembrane region" description="Helical" evidence="5">
    <location>
        <begin position="457"/>
        <end position="481"/>
    </location>
</feature>
<reference evidence="7 8" key="1">
    <citation type="submission" date="2024-03" db="EMBL/GenBank/DDBJ databases">
        <title>Draft genome sequence of Klenkia sp. LSe6-5.</title>
        <authorList>
            <person name="Duangmal K."/>
            <person name="Chantavorakit T."/>
        </authorList>
    </citation>
    <scope>NUCLEOTIDE SEQUENCE [LARGE SCALE GENOMIC DNA]</scope>
    <source>
        <strain evidence="7 8">LSe6-5</strain>
    </source>
</reference>
<keyword evidence="2 5" id="KW-0812">Transmembrane</keyword>
<feature type="transmembrane region" description="Helical" evidence="5">
    <location>
        <begin position="387"/>
        <end position="410"/>
    </location>
</feature>
<dbReference type="Gene3D" id="1.20.1740.10">
    <property type="entry name" value="Amino acid/polyamine transporter I"/>
    <property type="match status" value="1"/>
</dbReference>
<dbReference type="PANTHER" id="PTHR42770">
    <property type="entry name" value="AMINO ACID TRANSPORTER-RELATED"/>
    <property type="match status" value="1"/>
</dbReference>
<sequence length="501" mass="51398">MADVETPRTGGLRRSLSVWQAIGLSVALMAPSMAANINPQATAGTVGRAVPLAFLLAAVGVLLVAYGFVRLCQHFQHAGSVYAFVGATLGPRAGLFSGFGLLGTYCFYGVVTASATGIFGTAFLQEVGIWPNPPAWGPFVLVALALVGAFLLTVVPAKRGTSVLLTVEGVTVALILVIVAVVLVRLLGGSTPDEGTFAGGSFTLDVFSVAPGTDVSAVFLGVVFGFLSFAGFEAAATLGEEARNPRRDIPRAILGTALFGGVYFVVVTAVEMMAFGTDDAGVAAFAASPSLLGDIGTAYIGSWIGDLITLGAAISAFGCCLACVVGASRLVFAFARDTAGEGRSTSGLAAVNREGAPARAALAATVVMALIVLVSALFFGAEAGDTFFWSGTIGTLILLVAYVLTTVGAIRLVFVQRRMPHVPMWQVVVPVAALVVLGYTIVRNVFPYPAYADGAPFWFPVVAGVWLLAGLVAVLAVPAVARRAGRALMAAELGDREPVGT</sequence>
<protein>
    <submittedName>
        <fullName evidence="7">APC family permease</fullName>
    </submittedName>
</protein>
<feature type="transmembrane region" description="Helical" evidence="5">
    <location>
        <begin position="307"/>
        <end position="335"/>
    </location>
</feature>
<feature type="transmembrane region" description="Helical" evidence="5">
    <location>
        <begin position="49"/>
        <end position="69"/>
    </location>
</feature>
<dbReference type="InterPro" id="IPR004841">
    <property type="entry name" value="AA-permease/SLC12A_dom"/>
</dbReference>
<dbReference type="PIRSF" id="PIRSF006060">
    <property type="entry name" value="AA_transporter"/>
    <property type="match status" value="1"/>
</dbReference>
<evidence type="ECO:0000259" key="6">
    <source>
        <dbReference type="Pfam" id="PF00324"/>
    </source>
</evidence>
<proteinExistence type="predicted"/>
<dbReference type="PANTHER" id="PTHR42770:SF7">
    <property type="entry name" value="MEMBRANE PROTEIN"/>
    <property type="match status" value="1"/>
</dbReference>